<dbReference type="PANTHER" id="PTHR32063">
    <property type="match status" value="1"/>
</dbReference>
<dbReference type="InterPro" id="IPR001036">
    <property type="entry name" value="Acrflvin-R"/>
</dbReference>
<dbReference type="EMBL" id="JAVTTP010000001">
    <property type="protein sequence ID" value="MDT7829852.1"/>
    <property type="molecule type" value="Genomic_DNA"/>
</dbReference>
<dbReference type="Proteomes" id="UP001250656">
    <property type="component" value="Unassembled WGS sequence"/>
</dbReference>
<feature type="transmembrane region" description="Helical" evidence="2">
    <location>
        <begin position="566"/>
        <end position="586"/>
    </location>
</feature>
<feature type="transmembrane region" description="Helical" evidence="2">
    <location>
        <begin position="950"/>
        <end position="974"/>
    </location>
</feature>
<keyword evidence="2" id="KW-1133">Transmembrane helix</keyword>
<evidence type="ECO:0000313" key="4">
    <source>
        <dbReference type="Proteomes" id="UP001250656"/>
    </source>
</evidence>
<gene>
    <name evidence="3" type="ORF">RQM65_14350</name>
</gene>
<dbReference type="PRINTS" id="PR00702">
    <property type="entry name" value="ACRIFLAVINRP"/>
</dbReference>
<evidence type="ECO:0000256" key="2">
    <source>
        <dbReference type="SAM" id="Phobius"/>
    </source>
</evidence>
<dbReference type="RefSeq" id="WP_314016080.1">
    <property type="nucleotide sequence ID" value="NZ_JAVTTP010000001.1"/>
</dbReference>
<dbReference type="Gene3D" id="3.30.2090.10">
    <property type="entry name" value="Multidrug efflux transporter AcrB TolC docking domain, DN and DC subdomains"/>
    <property type="match status" value="2"/>
</dbReference>
<feature type="transmembrane region" description="Helical" evidence="2">
    <location>
        <begin position="466"/>
        <end position="488"/>
    </location>
</feature>
<feature type="transmembrane region" description="Helical" evidence="2">
    <location>
        <begin position="924"/>
        <end position="944"/>
    </location>
</feature>
<dbReference type="Pfam" id="PF00873">
    <property type="entry name" value="ACR_tran"/>
    <property type="match status" value="1"/>
</dbReference>
<accession>A0ABU3L845</accession>
<dbReference type="PANTHER" id="PTHR32063:SF33">
    <property type="entry name" value="RND SUPERFAMILY EFFLUX PUMP PERMEASE COMPONENT"/>
    <property type="match status" value="1"/>
</dbReference>
<keyword evidence="2" id="KW-0472">Membrane</keyword>
<organism evidence="3 4">
    <name type="scientific">Pricia mediterranea</name>
    <dbReference type="NCBI Taxonomy" id="3076079"/>
    <lineage>
        <taxon>Bacteria</taxon>
        <taxon>Pseudomonadati</taxon>
        <taxon>Bacteroidota</taxon>
        <taxon>Flavobacteriia</taxon>
        <taxon>Flavobacteriales</taxon>
        <taxon>Flavobacteriaceae</taxon>
        <taxon>Pricia</taxon>
    </lineage>
</organism>
<dbReference type="SUPFAM" id="SSF82866">
    <property type="entry name" value="Multidrug efflux transporter AcrB transmembrane domain"/>
    <property type="match status" value="2"/>
</dbReference>
<dbReference type="Gene3D" id="3.30.70.1440">
    <property type="entry name" value="Multidrug efflux transporter AcrB pore domain"/>
    <property type="match status" value="1"/>
</dbReference>
<protein>
    <submittedName>
        <fullName evidence="3">Efflux RND transporter permease subunit</fullName>
    </submittedName>
</protein>
<feature type="transmembrane region" description="Helical" evidence="2">
    <location>
        <begin position="421"/>
        <end position="446"/>
    </location>
</feature>
<feature type="transmembrane region" description="Helical" evidence="2">
    <location>
        <begin position="54"/>
        <end position="72"/>
    </location>
</feature>
<comment type="caution">
    <text evidence="3">The sequence shown here is derived from an EMBL/GenBank/DDBJ whole genome shotgun (WGS) entry which is preliminary data.</text>
</comment>
<feature type="compositionally biased region" description="Basic and acidic residues" evidence="1">
    <location>
        <begin position="1"/>
        <end position="23"/>
    </location>
</feature>
<feature type="transmembrane region" description="Helical" evidence="2">
    <location>
        <begin position="898"/>
        <end position="917"/>
    </location>
</feature>
<sequence length="1074" mass="119746">MNEEKEKMKDADKVGSENARKENPGGNVGNEKPSGKKSASVKEGMIAYMAKNSVAANLLMIVLLAGGIYSMFTIQKEVFPEFQLDFVEVNVVYPGSSPAEVEQGILLPVEEAVRNVDGIKEIVSTAREGSGEVTIELVAGSDRMKAFQEIDQEINRIRTFPDDIERPEVALQSRRRDVMELSLYGDVDVWTLRKLAERLRNILLSNPEITQVEFGNVPDYMTHVEIPRHNLRQYGLTLGQVADIIAESSEDVPAGAVETKTGEILLRMQERKQWADEFSKIAIITSPSGATVTLGDIASVRDGFEEVGFFGEFNSTKNIGLDVFRVGDQSPMEIEEKVKEIMADFQLPPGVEWRIDSNQAEDFRERLSLLTGNGLLAILIVLTILTLFLEYRLAFWVMMGMTISFVGGMIFLPMLGVSINMISMFGFLVVLGIVVDDAIVVGENIYEYRQKGYSAMEAAIKGAKDVSMPVSFSIITTIIAFVPLLFMPGENGKFWWPLPVVVIVILAVSLIEALFILPAHLAHLKKDAKTPKPLRFIEKYQRRFAQGFEHVIDKYYRRFLDKCLEFRYISLSAAVALLLVVGGFAMSDHMGMIMMPEVAAEEIEAGILLPVGTTPDQGAEVARRVTAATERMFEEHGLDKVAEGIKTNVRGQRFVDVEIVMRPPDERDMTAGEVIALWRDNIGDIQGVDQITFEAERGPGGYQQDISVDLSHSEIEVLEQASTAFLERMEAFENTRDVNDNYDMGKIQYDFKLLPEGRNLGLTSNDVGRQVRDAFYGALAMRQLRGNNEIEVRVKLPYEERKDMHNLKDFLVRTPTGVEVPLLDVVEVRQREAFTSINRRDGRRVVNVGMDVEPSNAVSRVLERVQEEVLPQLRADFPGTTWTFEGSQADMRESTASLWSGFGIAMLLIYALLSLAFKSYSQPLIVMAAIPFGIIGAVIGHILLGYDISIVSLMGVIALSGVVVNDSLIMIDYANKQRKQKSIYESIHEAGLRRFRPIMLTTLTTFGGLAPIILENSSQAFHLIPMAISLGFGIVFATSIILVIVPCLYLTLEDVKMYWKKGKTVDKVEVSMLP</sequence>
<keyword evidence="2" id="KW-0812">Transmembrane</keyword>
<evidence type="ECO:0000313" key="3">
    <source>
        <dbReference type="EMBL" id="MDT7829852.1"/>
    </source>
</evidence>
<evidence type="ECO:0000256" key="1">
    <source>
        <dbReference type="SAM" id="MobiDB-lite"/>
    </source>
</evidence>
<feature type="transmembrane region" description="Helical" evidence="2">
    <location>
        <begin position="995"/>
        <end position="1014"/>
    </location>
</feature>
<dbReference type="InterPro" id="IPR027463">
    <property type="entry name" value="AcrB_DN_DC_subdom"/>
</dbReference>
<feature type="transmembrane region" description="Helical" evidence="2">
    <location>
        <begin position="395"/>
        <end position="415"/>
    </location>
</feature>
<name>A0ABU3L845_9FLAO</name>
<keyword evidence="4" id="KW-1185">Reference proteome</keyword>
<dbReference type="Gene3D" id="3.30.70.1430">
    <property type="entry name" value="Multidrug efflux transporter AcrB pore domain"/>
    <property type="match status" value="2"/>
</dbReference>
<reference evidence="3 4" key="1">
    <citation type="submission" date="2023-09" db="EMBL/GenBank/DDBJ databases">
        <title>Novel taxa isolated from Blanes Bay.</title>
        <authorList>
            <person name="Rey-Velasco X."/>
            <person name="Lucena T."/>
        </authorList>
    </citation>
    <scope>NUCLEOTIDE SEQUENCE [LARGE SCALE GENOMIC DNA]</scope>
    <source>
        <strain evidence="3 4">S334</strain>
    </source>
</reference>
<proteinExistence type="predicted"/>
<feature type="transmembrane region" description="Helical" evidence="2">
    <location>
        <begin position="367"/>
        <end position="388"/>
    </location>
</feature>
<feature type="transmembrane region" description="Helical" evidence="2">
    <location>
        <begin position="494"/>
        <end position="517"/>
    </location>
</feature>
<feature type="transmembrane region" description="Helical" evidence="2">
    <location>
        <begin position="1026"/>
        <end position="1052"/>
    </location>
</feature>
<dbReference type="Gene3D" id="1.20.1640.10">
    <property type="entry name" value="Multidrug efflux transporter AcrB transmembrane domain"/>
    <property type="match status" value="2"/>
</dbReference>
<dbReference type="SUPFAM" id="SSF82693">
    <property type="entry name" value="Multidrug efflux transporter AcrB pore domain, PN1, PN2, PC1 and PC2 subdomains"/>
    <property type="match status" value="1"/>
</dbReference>
<feature type="region of interest" description="Disordered" evidence="1">
    <location>
        <begin position="1"/>
        <end position="37"/>
    </location>
</feature>
<dbReference type="Gene3D" id="3.30.70.1320">
    <property type="entry name" value="Multidrug efflux transporter AcrB pore domain like"/>
    <property type="match status" value="1"/>
</dbReference>
<dbReference type="SUPFAM" id="SSF82714">
    <property type="entry name" value="Multidrug efflux transporter AcrB TolC docking domain, DN and DC subdomains"/>
    <property type="match status" value="2"/>
</dbReference>